<accession>A0ABQ5SQW5</accession>
<protein>
    <recommendedName>
        <fullName evidence="1">Outer membrane channel protein CpnT-like N-terminal domain-containing protein</fullName>
    </recommendedName>
</protein>
<dbReference type="RefSeq" id="WP_189120141.1">
    <property type="nucleotide sequence ID" value="NZ_BMRK01000019.1"/>
</dbReference>
<name>A0ABQ5SQW5_9ACTN</name>
<dbReference type="Proteomes" id="UP001142292">
    <property type="component" value="Unassembled WGS sequence"/>
</dbReference>
<reference evidence="2" key="2">
    <citation type="submission" date="2023-01" db="EMBL/GenBank/DDBJ databases">
        <authorList>
            <person name="Sun Q."/>
            <person name="Evtushenko L."/>
        </authorList>
    </citation>
    <scope>NUCLEOTIDE SEQUENCE</scope>
    <source>
        <strain evidence="2">VKM Ac-1246</strain>
    </source>
</reference>
<sequence>MGMTIPAELDHVLDLLGYEWPNVDEDAVRDAAQLVRELESDVRDTLDRLESRMVELQEGTKSQSVSALIQAYADNRTSNLDQFLDALPGIATGIDILADAVVALKVKVVAELTITAAQIAAAAATAVVTAGASLAANAAIIAARKKALDIATDIAMDELIGQVASVVIEPLTGTITDLAIKAMEAPLVTSGEQVAGIDLSFDLMDQIAEAIDDCGLDQLAIGHSFAARLSALPLFSS</sequence>
<evidence type="ECO:0000313" key="2">
    <source>
        <dbReference type="EMBL" id="GLJ66547.1"/>
    </source>
</evidence>
<keyword evidence="3" id="KW-1185">Reference proteome</keyword>
<proteinExistence type="predicted"/>
<feature type="domain" description="Outer membrane channel protein CpnT-like N-terminal" evidence="1">
    <location>
        <begin position="18"/>
        <end position="143"/>
    </location>
</feature>
<gene>
    <name evidence="2" type="ORF">GCM10017579_05830</name>
</gene>
<reference evidence="2" key="1">
    <citation type="journal article" date="2014" name="Int. J. Syst. Evol. Microbiol.">
        <title>Complete genome of a new Firmicutes species belonging to the dominant human colonic microbiota ('Ruminococcus bicirculans') reveals two chromosomes and a selective capacity to utilize plant glucans.</title>
        <authorList>
            <consortium name="NISC Comparative Sequencing Program"/>
            <person name="Wegmann U."/>
            <person name="Louis P."/>
            <person name="Goesmann A."/>
            <person name="Henrissat B."/>
            <person name="Duncan S.H."/>
            <person name="Flint H.J."/>
        </authorList>
    </citation>
    <scope>NUCLEOTIDE SEQUENCE</scope>
    <source>
        <strain evidence="2">VKM Ac-1246</strain>
    </source>
</reference>
<evidence type="ECO:0000313" key="3">
    <source>
        <dbReference type="Proteomes" id="UP001142292"/>
    </source>
</evidence>
<organism evidence="2 3">
    <name type="scientific">Nocardioides luteus</name>
    <dbReference type="NCBI Taxonomy" id="1844"/>
    <lineage>
        <taxon>Bacteria</taxon>
        <taxon>Bacillati</taxon>
        <taxon>Actinomycetota</taxon>
        <taxon>Actinomycetes</taxon>
        <taxon>Propionibacteriales</taxon>
        <taxon>Nocardioidaceae</taxon>
        <taxon>Nocardioides</taxon>
    </lineage>
</organism>
<comment type="caution">
    <text evidence="2">The sequence shown here is derived from an EMBL/GenBank/DDBJ whole genome shotgun (WGS) entry which is preliminary data.</text>
</comment>
<dbReference type="EMBL" id="BSEL01000002">
    <property type="protein sequence ID" value="GLJ66547.1"/>
    <property type="molecule type" value="Genomic_DNA"/>
</dbReference>
<dbReference type="InterPro" id="IPR057746">
    <property type="entry name" value="CpnT-like_N"/>
</dbReference>
<dbReference type="Pfam" id="PF25547">
    <property type="entry name" value="WXG100_2"/>
    <property type="match status" value="1"/>
</dbReference>
<dbReference type="Gene3D" id="1.10.287.1060">
    <property type="entry name" value="ESAT-6-like"/>
    <property type="match status" value="1"/>
</dbReference>
<evidence type="ECO:0000259" key="1">
    <source>
        <dbReference type="Pfam" id="PF25547"/>
    </source>
</evidence>